<dbReference type="Proteomes" id="UP000501466">
    <property type="component" value="Chromosome"/>
</dbReference>
<dbReference type="UniPathway" id="UPA00538">
    <property type="reaction ID" value="UER00592"/>
</dbReference>
<dbReference type="PANTHER" id="PTHR10993">
    <property type="entry name" value="OCTANOYLTRANSFERASE"/>
    <property type="match status" value="1"/>
</dbReference>
<feature type="binding site" evidence="6 9">
    <location>
        <begin position="69"/>
        <end position="76"/>
    </location>
    <ligand>
        <name>substrate</name>
    </ligand>
</feature>
<comment type="similarity">
    <text evidence="6 7">Belongs to the LipB family.</text>
</comment>
<dbReference type="NCBIfam" id="TIGR00214">
    <property type="entry name" value="lipB"/>
    <property type="match status" value="1"/>
</dbReference>
<evidence type="ECO:0000256" key="8">
    <source>
        <dbReference type="PIRSR" id="PIRSR016262-1"/>
    </source>
</evidence>
<dbReference type="RefSeq" id="WP_173290862.1">
    <property type="nucleotide sequence ID" value="NZ_AP021888.1"/>
</dbReference>
<name>A0A6F8PLR6_9GAMM</name>
<dbReference type="HAMAP" id="MF_00013">
    <property type="entry name" value="LipB"/>
    <property type="match status" value="1"/>
</dbReference>
<dbReference type="CDD" id="cd16444">
    <property type="entry name" value="LipB"/>
    <property type="match status" value="1"/>
</dbReference>
<dbReference type="Gene3D" id="3.30.930.10">
    <property type="entry name" value="Bira Bifunctional Protein, Domain 2"/>
    <property type="match status" value="1"/>
</dbReference>
<comment type="subcellular location">
    <subcellularLocation>
        <location evidence="6">Cytoplasm</location>
    </subcellularLocation>
</comment>
<feature type="domain" description="BPL/LPL catalytic" evidence="11">
    <location>
        <begin position="29"/>
        <end position="205"/>
    </location>
</feature>
<comment type="catalytic activity">
    <reaction evidence="6 7">
        <text>octanoyl-[ACP] + L-lysyl-[protein] = N(6)-octanoyl-L-lysyl-[protein] + holo-[ACP] + H(+)</text>
        <dbReference type="Rhea" id="RHEA:17665"/>
        <dbReference type="Rhea" id="RHEA-COMP:9636"/>
        <dbReference type="Rhea" id="RHEA-COMP:9685"/>
        <dbReference type="Rhea" id="RHEA-COMP:9752"/>
        <dbReference type="Rhea" id="RHEA-COMP:9928"/>
        <dbReference type="ChEBI" id="CHEBI:15378"/>
        <dbReference type="ChEBI" id="CHEBI:29969"/>
        <dbReference type="ChEBI" id="CHEBI:64479"/>
        <dbReference type="ChEBI" id="CHEBI:78463"/>
        <dbReference type="ChEBI" id="CHEBI:78809"/>
        <dbReference type="EC" id="2.3.1.181"/>
    </reaction>
</comment>
<dbReference type="AlphaFoldDB" id="A0A6F8PLR6"/>
<dbReference type="PROSITE" id="PS01313">
    <property type="entry name" value="LIPB"/>
    <property type="match status" value="1"/>
</dbReference>
<evidence type="ECO:0000256" key="9">
    <source>
        <dbReference type="PIRSR" id="PIRSR016262-2"/>
    </source>
</evidence>
<dbReference type="GO" id="GO:0033819">
    <property type="term" value="F:lipoyl(octanoyl) transferase activity"/>
    <property type="evidence" value="ECO:0007669"/>
    <property type="project" value="UniProtKB-EC"/>
</dbReference>
<evidence type="ECO:0000256" key="5">
    <source>
        <dbReference type="ARBA" id="ARBA00024732"/>
    </source>
</evidence>
<evidence type="ECO:0000256" key="2">
    <source>
        <dbReference type="ARBA" id="ARBA00022490"/>
    </source>
</evidence>
<dbReference type="EC" id="2.3.1.181" evidence="6 7"/>
<comment type="function">
    <text evidence="5 6 7">Catalyzes the transfer of endogenously produced octanoic acid from octanoyl-acyl-carrier-protein onto the lipoyl domains of lipoate-dependent enzymes. Lipoyl-ACP can also act as a substrate although octanoyl-ACP is likely to be the physiological substrate.</text>
</comment>
<evidence type="ECO:0000256" key="6">
    <source>
        <dbReference type="HAMAP-Rule" id="MF_00013"/>
    </source>
</evidence>
<dbReference type="InterPro" id="IPR004143">
    <property type="entry name" value="BPL_LPL_catalytic"/>
</dbReference>
<evidence type="ECO:0000259" key="11">
    <source>
        <dbReference type="PROSITE" id="PS51733"/>
    </source>
</evidence>
<dbReference type="EMBL" id="AP021888">
    <property type="protein sequence ID" value="BBP43018.1"/>
    <property type="molecule type" value="Genomic_DNA"/>
</dbReference>
<gene>
    <name evidence="6 12" type="primary">lipB</name>
    <name evidence="12" type="ORF">THMIRHAT_07640</name>
</gene>
<dbReference type="InterPro" id="IPR020605">
    <property type="entry name" value="Octanoyltransferase_CS"/>
</dbReference>
<keyword evidence="13" id="KW-1185">Reference proteome</keyword>
<evidence type="ECO:0000256" key="7">
    <source>
        <dbReference type="PIRNR" id="PIRNR016262"/>
    </source>
</evidence>
<evidence type="ECO:0000313" key="12">
    <source>
        <dbReference type="EMBL" id="BBP43018.1"/>
    </source>
</evidence>
<dbReference type="NCBIfam" id="NF010922">
    <property type="entry name" value="PRK14342.1"/>
    <property type="match status" value="1"/>
</dbReference>
<reference evidence="13" key="1">
    <citation type="submission" date="2019-11" db="EMBL/GenBank/DDBJ databases">
        <title>Isolation and characterization of two novel species in the genus Thiomicrorhabdus.</title>
        <authorList>
            <person name="Mochizuki J."/>
            <person name="Kojima H."/>
            <person name="Fukui M."/>
        </authorList>
    </citation>
    <scope>NUCLEOTIDE SEQUENCE [LARGE SCALE GENOMIC DNA]</scope>
    <source>
        <strain evidence="13">AkT22</strain>
    </source>
</reference>
<dbReference type="KEGG" id="tzo:THMIRHAT_07640"/>
<dbReference type="FunFam" id="3.30.930.10:FF:000020">
    <property type="entry name" value="Octanoyltransferase"/>
    <property type="match status" value="1"/>
</dbReference>
<dbReference type="InterPro" id="IPR000544">
    <property type="entry name" value="Octanoyltransferase"/>
</dbReference>
<evidence type="ECO:0000256" key="3">
    <source>
        <dbReference type="ARBA" id="ARBA00022679"/>
    </source>
</evidence>
<keyword evidence="4 6" id="KW-0012">Acyltransferase</keyword>
<dbReference type="GO" id="GO:0005737">
    <property type="term" value="C:cytoplasm"/>
    <property type="evidence" value="ECO:0007669"/>
    <property type="project" value="UniProtKB-SubCell"/>
</dbReference>
<feature type="binding site" evidence="6 9">
    <location>
        <begin position="149"/>
        <end position="151"/>
    </location>
    <ligand>
        <name>substrate</name>
    </ligand>
</feature>
<dbReference type="Pfam" id="PF21948">
    <property type="entry name" value="LplA-B_cat"/>
    <property type="match status" value="1"/>
</dbReference>
<comment type="miscellaneous">
    <text evidence="6">In the reaction, the free carboxyl group of octanoic acid is attached via an amide linkage to the epsilon-amino group of a specific lysine residue of lipoyl domains of lipoate-dependent enzymes.</text>
</comment>
<keyword evidence="2 6" id="KW-0963">Cytoplasm</keyword>
<dbReference type="PROSITE" id="PS51733">
    <property type="entry name" value="BPL_LPL_CATALYTIC"/>
    <property type="match status" value="1"/>
</dbReference>
<feature type="active site" description="Acyl-thioester intermediate" evidence="6 8">
    <location>
        <position position="167"/>
    </location>
</feature>
<feature type="site" description="Lowers pKa of active site Cys" evidence="6 10">
    <location>
        <position position="133"/>
    </location>
</feature>
<dbReference type="PIRSF" id="PIRSF016262">
    <property type="entry name" value="LPLase"/>
    <property type="match status" value="1"/>
</dbReference>
<evidence type="ECO:0000256" key="1">
    <source>
        <dbReference type="ARBA" id="ARBA00004821"/>
    </source>
</evidence>
<comment type="pathway">
    <text evidence="1 6 7">Protein modification; protein lipoylation via endogenous pathway; protein N(6)-(lipoyl)lysine from octanoyl-[acyl-carrier-protein]: step 1/2.</text>
</comment>
<dbReference type="GO" id="GO:0009249">
    <property type="term" value="P:protein lipoylation"/>
    <property type="evidence" value="ECO:0007669"/>
    <property type="project" value="InterPro"/>
</dbReference>
<feature type="binding site" evidence="6 9">
    <location>
        <begin position="136"/>
        <end position="138"/>
    </location>
    <ligand>
        <name>substrate</name>
    </ligand>
</feature>
<evidence type="ECO:0000256" key="4">
    <source>
        <dbReference type="ARBA" id="ARBA00023315"/>
    </source>
</evidence>
<accession>A0A6F8PLR6</accession>
<keyword evidence="3 6" id="KW-0808">Transferase</keyword>
<proteinExistence type="inferred from homology"/>
<sequence>MSLIIRPLALLPYAETWQAMQTFTLERTPQTPDEIWFVQHPPVFTQGLNGKAEHLLQTFDDIPVIQTDRGGQITYHAPGQLVAYCLIDLKRNQLSVRQFVHDLEGIIIELLAHYQIQSQARADAPGVYVQGHKIASLGLKVRKQCTYHGLAINVCMDLTPFTRVNPCGLQGMQMTQICEFVPKITLELVAEDLSAIFKSYFSKHTLSKPL</sequence>
<dbReference type="SUPFAM" id="SSF55681">
    <property type="entry name" value="Class II aaRS and biotin synthetases"/>
    <property type="match status" value="1"/>
</dbReference>
<evidence type="ECO:0000256" key="10">
    <source>
        <dbReference type="PIRSR" id="PIRSR016262-3"/>
    </source>
</evidence>
<dbReference type="InterPro" id="IPR045864">
    <property type="entry name" value="aa-tRNA-synth_II/BPL/LPL"/>
</dbReference>
<organism evidence="12 13">
    <name type="scientific">Thiosulfativibrio zosterae</name>
    <dbReference type="NCBI Taxonomy" id="2675053"/>
    <lineage>
        <taxon>Bacteria</taxon>
        <taxon>Pseudomonadati</taxon>
        <taxon>Pseudomonadota</taxon>
        <taxon>Gammaproteobacteria</taxon>
        <taxon>Thiotrichales</taxon>
        <taxon>Piscirickettsiaceae</taxon>
        <taxon>Thiosulfativibrio</taxon>
    </lineage>
</organism>
<dbReference type="PANTHER" id="PTHR10993:SF7">
    <property type="entry name" value="LIPOYLTRANSFERASE 2, MITOCHONDRIAL-RELATED"/>
    <property type="match status" value="1"/>
</dbReference>
<evidence type="ECO:0000313" key="13">
    <source>
        <dbReference type="Proteomes" id="UP000501466"/>
    </source>
</evidence>
<protein>
    <recommendedName>
        <fullName evidence="6 7">Octanoyltransferase</fullName>
        <ecNumber evidence="6 7">2.3.1.181</ecNumber>
    </recommendedName>
    <alternativeName>
        <fullName evidence="6">Lipoate-protein ligase B</fullName>
    </alternativeName>
    <alternativeName>
        <fullName evidence="6">Lipoyl/octanoyl transferase</fullName>
    </alternativeName>
    <alternativeName>
        <fullName evidence="6">Octanoyl-[acyl-carrier-protein]-protein N-octanoyltransferase</fullName>
    </alternativeName>
</protein>